<comment type="similarity">
    <text evidence="2">Belongs to the DadA oxidoreductase family.</text>
</comment>
<name>A0A090DPI8_MESPL</name>
<accession>A0A090DPI8</accession>
<dbReference type="AlphaFoldDB" id="A0A090DPI8"/>
<proteinExistence type="inferred from homology"/>
<evidence type="ECO:0000313" key="7">
    <source>
        <dbReference type="Proteomes" id="UP000045285"/>
    </source>
</evidence>
<feature type="domain" description="FAD dependent oxidoreductase" evidence="5">
    <location>
        <begin position="10"/>
        <end position="369"/>
    </location>
</feature>
<dbReference type="Pfam" id="PF01266">
    <property type="entry name" value="DAO"/>
    <property type="match status" value="1"/>
</dbReference>
<evidence type="ECO:0000313" key="6">
    <source>
        <dbReference type="EMBL" id="CDX15784.1"/>
    </source>
</evidence>
<sequence length="376" mass="39770">MVGAVKDSFDLAVVGSGIIGLAHALAAARRGLRVVVVDRDQKANGASIRNFGLVVVTGQEPGLSRRLAERSREIWLELANEAGIEILHRGKLIAAQRPEALALLETFKSGEHGGACKLLTAREVLAQQAGLDQSAIIGGLHSPFELRVESREALPRLASFLAEKHGVVFRTGVSVTEIAPPFVETSAGRIDAEKVVVCPGDDFSSLYPGLIGKHGVQRCKLQMLRLADPGFRLSSALMSDLSLLRYGGFAALPEAGALRAKLSEERGAALANGVHLIVVQSADGSLVVGDSHHYGLTLDPFGSEAVDQLILGEFKTLFGKAPNVLARWTGYYASAKNAVLRDTPHEDVRLVIVTSGTGASTGFGLGEATIVELFGQ</sequence>
<dbReference type="NCBIfam" id="TIGR03364">
    <property type="entry name" value="HpnW_proposed"/>
    <property type="match status" value="1"/>
</dbReference>
<dbReference type="GO" id="GO:0016491">
    <property type="term" value="F:oxidoreductase activity"/>
    <property type="evidence" value="ECO:0007669"/>
    <property type="project" value="UniProtKB-KW"/>
</dbReference>
<protein>
    <submittedName>
        <fullName evidence="6">FAD dependent oxidoreductase</fullName>
    </submittedName>
</protein>
<evidence type="ECO:0000256" key="3">
    <source>
        <dbReference type="ARBA" id="ARBA00022630"/>
    </source>
</evidence>
<dbReference type="Gene3D" id="3.30.9.10">
    <property type="entry name" value="D-Amino Acid Oxidase, subunit A, domain 2"/>
    <property type="match status" value="1"/>
</dbReference>
<keyword evidence="3" id="KW-0285">Flavoprotein</keyword>
<dbReference type="STRING" id="69974.MPLDJ20_150356"/>
<keyword evidence="7" id="KW-1185">Reference proteome</keyword>
<dbReference type="InterPro" id="IPR036188">
    <property type="entry name" value="FAD/NAD-bd_sf"/>
</dbReference>
<evidence type="ECO:0000256" key="2">
    <source>
        <dbReference type="ARBA" id="ARBA00009410"/>
    </source>
</evidence>
<dbReference type="PANTHER" id="PTHR13847:SF286">
    <property type="entry name" value="D-AMINO ACID DEHYDROGENASE"/>
    <property type="match status" value="1"/>
</dbReference>
<dbReference type="InterPro" id="IPR017741">
    <property type="entry name" value="FAD-dependent_OxRdtase_HpnW"/>
</dbReference>
<keyword evidence="4" id="KW-0560">Oxidoreductase</keyword>
<dbReference type="Proteomes" id="UP000045285">
    <property type="component" value="Unassembled WGS sequence"/>
</dbReference>
<comment type="cofactor">
    <cofactor evidence="1">
        <name>FAD</name>
        <dbReference type="ChEBI" id="CHEBI:57692"/>
    </cofactor>
</comment>
<evidence type="ECO:0000259" key="5">
    <source>
        <dbReference type="Pfam" id="PF01266"/>
    </source>
</evidence>
<dbReference type="PANTHER" id="PTHR13847">
    <property type="entry name" value="SARCOSINE DEHYDROGENASE-RELATED"/>
    <property type="match status" value="1"/>
</dbReference>
<dbReference type="Gene3D" id="3.50.50.60">
    <property type="entry name" value="FAD/NAD(P)-binding domain"/>
    <property type="match status" value="1"/>
</dbReference>
<gene>
    <name evidence="6" type="ORF">MPL3356_20047</name>
</gene>
<dbReference type="SUPFAM" id="SSF51905">
    <property type="entry name" value="FAD/NAD(P)-binding domain"/>
    <property type="match status" value="1"/>
</dbReference>
<dbReference type="EMBL" id="CCMZ01000012">
    <property type="protein sequence ID" value="CDX15784.1"/>
    <property type="molecule type" value="Genomic_DNA"/>
</dbReference>
<dbReference type="InterPro" id="IPR006076">
    <property type="entry name" value="FAD-dep_OxRdtase"/>
</dbReference>
<evidence type="ECO:0000256" key="1">
    <source>
        <dbReference type="ARBA" id="ARBA00001974"/>
    </source>
</evidence>
<reference evidence="7" key="1">
    <citation type="submission" date="2014-08" db="EMBL/GenBank/DDBJ databases">
        <authorList>
            <person name="Moulin L."/>
        </authorList>
    </citation>
    <scope>NUCLEOTIDE SEQUENCE [LARGE SCALE GENOMIC DNA]</scope>
</reference>
<organism evidence="6 7">
    <name type="scientific">Mesorhizobium plurifarium</name>
    <dbReference type="NCBI Taxonomy" id="69974"/>
    <lineage>
        <taxon>Bacteria</taxon>
        <taxon>Pseudomonadati</taxon>
        <taxon>Pseudomonadota</taxon>
        <taxon>Alphaproteobacteria</taxon>
        <taxon>Hyphomicrobiales</taxon>
        <taxon>Phyllobacteriaceae</taxon>
        <taxon>Mesorhizobium</taxon>
    </lineage>
</organism>
<evidence type="ECO:0000256" key="4">
    <source>
        <dbReference type="ARBA" id="ARBA00023002"/>
    </source>
</evidence>
<dbReference type="GO" id="GO:0005737">
    <property type="term" value="C:cytoplasm"/>
    <property type="evidence" value="ECO:0007669"/>
    <property type="project" value="TreeGrafter"/>
</dbReference>